<dbReference type="InterPro" id="IPR024301">
    <property type="entry name" value="Amidase_6"/>
</dbReference>
<dbReference type="Pfam" id="PF12671">
    <property type="entry name" value="Amidase_6"/>
    <property type="match status" value="1"/>
</dbReference>
<evidence type="ECO:0000256" key="1">
    <source>
        <dbReference type="SAM" id="SignalP"/>
    </source>
</evidence>
<gene>
    <name evidence="3" type="ORF">EDM21_17505</name>
</gene>
<protein>
    <recommendedName>
        <fullName evidence="2">Putative amidase domain-containing protein</fullName>
    </recommendedName>
</protein>
<reference evidence="3 4" key="1">
    <citation type="journal article" date="2019" name="Microorganisms">
        <title>Paenibacillus lutrae sp. nov., A Chitinolytic Species Isolated from A River Otter in Castril Natural Park, Granada, Spain.</title>
        <authorList>
            <person name="Rodriguez M."/>
            <person name="Reina J.C."/>
            <person name="Bejar V."/>
            <person name="Llamas I."/>
        </authorList>
    </citation>
    <scope>NUCLEOTIDE SEQUENCE [LARGE SCALE GENOMIC DNA]</scope>
    <source>
        <strain evidence="3 4">N10</strain>
    </source>
</reference>
<sequence length="364" mass="39748">MVCLLALMTVSSASVQAKETTAVVEQTAAKDIRDYVENFVTKAYEPYYKFNSIQSTVSDYVVKDNVLTANVNLSLSKTLKAQSVDELPYVKGLQSQLNTLQASKSVSATDLQASNQVLREKKSELQEYIGTATEQNDTFRVTAKLVNGSVDLASANLEFLNYIDYVPASNFIPESEAAMVQNGQEGLLEAVAESKASAAKTSAVAPAAIKYNRIAARDYANKWTSEVAGGGYDTSKWNPKYAKHTENGGVDCANYVSQAIFAGGIPTDTKWKPESTAWINTGYSSSIFGLKDYMVDKGYFYKTTKANAPAGGFISYPTYSHVVFIVANDTVTMQFSAHTNDRLKSSFAGFSSAYEFYYISAAYR</sequence>
<organism evidence="3 4">
    <name type="scientific">Paenibacillus lutrae</name>
    <dbReference type="NCBI Taxonomy" id="2078573"/>
    <lineage>
        <taxon>Bacteria</taxon>
        <taxon>Bacillati</taxon>
        <taxon>Bacillota</taxon>
        <taxon>Bacilli</taxon>
        <taxon>Bacillales</taxon>
        <taxon>Paenibacillaceae</taxon>
        <taxon>Paenibacillus</taxon>
    </lineage>
</organism>
<dbReference type="OrthoDB" id="9812429at2"/>
<accession>A0A7X3FKB4</accession>
<name>A0A7X3FKB4_9BACL</name>
<keyword evidence="4" id="KW-1185">Reference proteome</keyword>
<proteinExistence type="predicted"/>
<dbReference type="Proteomes" id="UP000490800">
    <property type="component" value="Unassembled WGS sequence"/>
</dbReference>
<dbReference type="EMBL" id="RHLK01000011">
    <property type="protein sequence ID" value="MVP01295.1"/>
    <property type="molecule type" value="Genomic_DNA"/>
</dbReference>
<dbReference type="AlphaFoldDB" id="A0A7X3FKB4"/>
<keyword evidence="1" id="KW-0732">Signal</keyword>
<evidence type="ECO:0000259" key="2">
    <source>
        <dbReference type="Pfam" id="PF12671"/>
    </source>
</evidence>
<dbReference type="PANTHER" id="PTHR40032">
    <property type="entry name" value="EXPORTED PROTEIN-RELATED"/>
    <property type="match status" value="1"/>
</dbReference>
<feature type="domain" description="Putative amidase" evidence="2">
    <location>
        <begin position="210"/>
        <end position="348"/>
    </location>
</feature>
<feature type="chain" id="PRO_5039351203" description="Putative amidase domain-containing protein" evidence="1">
    <location>
        <begin position="18"/>
        <end position="364"/>
    </location>
</feature>
<comment type="caution">
    <text evidence="3">The sequence shown here is derived from an EMBL/GenBank/DDBJ whole genome shotgun (WGS) entry which is preliminary data.</text>
</comment>
<evidence type="ECO:0000313" key="4">
    <source>
        <dbReference type="Proteomes" id="UP000490800"/>
    </source>
</evidence>
<feature type="signal peptide" evidence="1">
    <location>
        <begin position="1"/>
        <end position="17"/>
    </location>
</feature>
<evidence type="ECO:0000313" key="3">
    <source>
        <dbReference type="EMBL" id="MVP01295.1"/>
    </source>
</evidence>
<dbReference type="PANTHER" id="PTHR40032:SF1">
    <property type="entry name" value="EXPORTED PROTEIN"/>
    <property type="match status" value="1"/>
</dbReference>